<evidence type="ECO:0000313" key="3">
    <source>
        <dbReference type="Proteomes" id="UP000425960"/>
    </source>
</evidence>
<accession>A0A5K7ZXZ3</accession>
<name>A0A5K7ZXZ3_9BACT</name>
<dbReference type="AlphaFoldDB" id="A0A5K7ZXZ3"/>
<sequence length="73" mass="7996">MPEINNSPRSRRIWGRLQGAGTRAYQGICAGGGNAVDGRKEKQDGGIIYFRQPKPSWDPDPLGPGPFAQQERS</sequence>
<organism evidence="2 3">
    <name type="scientific">Desulfosarcina ovata subsp. sediminis</name>
    <dbReference type="NCBI Taxonomy" id="885957"/>
    <lineage>
        <taxon>Bacteria</taxon>
        <taxon>Pseudomonadati</taxon>
        <taxon>Thermodesulfobacteriota</taxon>
        <taxon>Desulfobacteria</taxon>
        <taxon>Desulfobacterales</taxon>
        <taxon>Desulfosarcinaceae</taxon>
        <taxon>Desulfosarcina</taxon>
    </lineage>
</organism>
<evidence type="ECO:0000313" key="2">
    <source>
        <dbReference type="EMBL" id="BBO85108.1"/>
    </source>
</evidence>
<protein>
    <submittedName>
        <fullName evidence="2">Uncharacterized protein</fullName>
    </submittedName>
</protein>
<feature type="region of interest" description="Disordered" evidence="1">
    <location>
        <begin position="32"/>
        <end position="73"/>
    </location>
</feature>
<proteinExistence type="predicted"/>
<dbReference type="KEGG" id="dov:DSCO28_56740"/>
<gene>
    <name evidence="2" type="ORF">DSCO28_56740</name>
</gene>
<evidence type="ECO:0000256" key="1">
    <source>
        <dbReference type="SAM" id="MobiDB-lite"/>
    </source>
</evidence>
<reference evidence="2 3" key="1">
    <citation type="submission" date="2019-11" db="EMBL/GenBank/DDBJ databases">
        <title>Comparative genomics of hydrocarbon-degrading Desulfosarcina strains.</title>
        <authorList>
            <person name="Watanabe M."/>
            <person name="Kojima H."/>
            <person name="Fukui M."/>
        </authorList>
    </citation>
    <scope>NUCLEOTIDE SEQUENCE [LARGE SCALE GENOMIC DNA]</scope>
    <source>
        <strain evidence="2 3">28bB2T</strain>
    </source>
</reference>
<dbReference type="Proteomes" id="UP000425960">
    <property type="component" value="Chromosome"/>
</dbReference>
<dbReference type="EMBL" id="AP021876">
    <property type="protein sequence ID" value="BBO85108.1"/>
    <property type="molecule type" value="Genomic_DNA"/>
</dbReference>